<dbReference type="InterPro" id="IPR036627">
    <property type="entry name" value="CobW-likC_sf"/>
</dbReference>
<evidence type="ECO:0000259" key="8">
    <source>
        <dbReference type="SMART" id="SM00833"/>
    </source>
</evidence>
<dbReference type="GO" id="GO:0016787">
    <property type="term" value="F:hydrolase activity"/>
    <property type="evidence" value="ECO:0007669"/>
    <property type="project" value="UniProtKB-KW"/>
</dbReference>
<dbReference type="RefSeq" id="WP_019964877.1">
    <property type="nucleotide sequence ID" value="NZ_UGSK01000001.1"/>
</dbReference>
<dbReference type="InterPro" id="IPR027417">
    <property type="entry name" value="P-loop_NTPase"/>
</dbReference>
<dbReference type="OrthoDB" id="9808822at2"/>
<comment type="similarity">
    <text evidence="4">Belongs to the SIMIBI class G3E GTPase family. ZNG1 subfamily.</text>
</comment>
<dbReference type="SUPFAM" id="SSF90002">
    <property type="entry name" value="Hypothetical protein YjiA, C-terminal domain"/>
    <property type="match status" value="1"/>
</dbReference>
<proteinExistence type="inferred from homology"/>
<dbReference type="InterPro" id="IPR051316">
    <property type="entry name" value="Zinc-reg_GTPase_activator"/>
</dbReference>
<dbReference type="Pfam" id="PF02492">
    <property type="entry name" value="cobW"/>
    <property type="match status" value="1"/>
</dbReference>
<dbReference type="CDD" id="cd03112">
    <property type="entry name" value="CobW-like"/>
    <property type="match status" value="1"/>
</dbReference>
<dbReference type="Proteomes" id="UP000255000">
    <property type="component" value="Unassembled WGS sequence"/>
</dbReference>
<organism evidence="9 10">
    <name type="scientific">Pannonibacter phragmitetus</name>
    <dbReference type="NCBI Taxonomy" id="121719"/>
    <lineage>
        <taxon>Bacteria</taxon>
        <taxon>Pseudomonadati</taxon>
        <taxon>Pseudomonadota</taxon>
        <taxon>Alphaproteobacteria</taxon>
        <taxon>Hyphomicrobiales</taxon>
        <taxon>Stappiaceae</taxon>
        <taxon>Pannonibacter</taxon>
    </lineage>
</organism>
<evidence type="ECO:0000256" key="6">
    <source>
        <dbReference type="ARBA" id="ARBA00049117"/>
    </source>
</evidence>
<evidence type="ECO:0000313" key="9">
    <source>
        <dbReference type="EMBL" id="SUB02633.1"/>
    </source>
</evidence>
<keyword evidence="3" id="KW-0143">Chaperone</keyword>
<dbReference type="InterPro" id="IPR011629">
    <property type="entry name" value="CobW-like_C"/>
</dbReference>
<evidence type="ECO:0000256" key="4">
    <source>
        <dbReference type="ARBA" id="ARBA00034320"/>
    </source>
</evidence>
<comment type="function">
    <text evidence="5">Zinc chaperone that directly transfers zinc cofactor to target proteins, thereby activating them. Zinc is transferred from the CXCC motif in the GTPase domain to the zinc binding site in target proteins in a process requiring GTP hydrolysis.</text>
</comment>
<evidence type="ECO:0000256" key="5">
    <source>
        <dbReference type="ARBA" id="ARBA00045658"/>
    </source>
</evidence>
<feature type="domain" description="CobW C-terminal" evidence="8">
    <location>
        <begin position="302"/>
        <end position="395"/>
    </location>
</feature>
<dbReference type="SUPFAM" id="SSF52540">
    <property type="entry name" value="P-loop containing nucleoside triphosphate hydrolases"/>
    <property type="match status" value="1"/>
</dbReference>
<gene>
    <name evidence="9" type="primary">yjiA_3</name>
    <name evidence="9" type="ORF">NCTC13350_03597</name>
</gene>
<feature type="compositionally biased region" description="Basic and acidic residues" evidence="7">
    <location>
        <begin position="266"/>
        <end position="277"/>
    </location>
</feature>
<dbReference type="AlphaFoldDB" id="A0A379A096"/>
<reference evidence="9 10" key="1">
    <citation type="submission" date="2018-06" db="EMBL/GenBank/DDBJ databases">
        <authorList>
            <consortium name="Pathogen Informatics"/>
            <person name="Doyle S."/>
        </authorList>
    </citation>
    <scope>NUCLEOTIDE SEQUENCE [LARGE SCALE GENOMIC DNA]</scope>
    <source>
        <strain evidence="9 10">NCTC13350</strain>
    </source>
</reference>
<dbReference type="InterPro" id="IPR003495">
    <property type="entry name" value="CobW/HypB/UreG_nucleotide-bd"/>
</dbReference>
<dbReference type="Pfam" id="PF07683">
    <property type="entry name" value="CobW_C"/>
    <property type="match status" value="1"/>
</dbReference>
<keyword evidence="1" id="KW-0547">Nucleotide-binding</keyword>
<feature type="compositionally biased region" description="Basic and acidic residues" evidence="7">
    <location>
        <begin position="232"/>
        <end position="241"/>
    </location>
</feature>
<protein>
    <submittedName>
        <fullName evidence="9">Uncharacterized GTP-binding protein YjiA</fullName>
    </submittedName>
</protein>
<feature type="region of interest" description="Disordered" evidence="7">
    <location>
        <begin position="251"/>
        <end position="277"/>
    </location>
</feature>
<dbReference type="GO" id="GO:0000166">
    <property type="term" value="F:nucleotide binding"/>
    <property type="evidence" value="ECO:0007669"/>
    <property type="project" value="UniProtKB-KW"/>
</dbReference>
<evidence type="ECO:0000256" key="2">
    <source>
        <dbReference type="ARBA" id="ARBA00022801"/>
    </source>
</evidence>
<feature type="compositionally biased region" description="Basic residues" evidence="7">
    <location>
        <begin position="251"/>
        <end position="265"/>
    </location>
</feature>
<dbReference type="Gene3D" id="3.40.50.300">
    <property type="entry name" value="P-loop containing nucleotide triphosphate hydrolases"/>
    <property type="match status" value="1"/>
</dbReference>
<evidence type="ECO:0000256" key="7">
    <source>
        <dbReference type="SAM" id="MobiDB-lite"/>
    </source>
</evidence>
<name>A0A379A096_9HYPH</name>
<accession>A0A379A096</accession>
<dbReference type="Gene3D" id="3.30.1220.10">
    <property type="entry name" value="CobW-like, C-terminal domain"/>
    <property type="match status" value="1"/>
</dbReference>
<dbReference type="EMBL" id="UGSK01000001">
    <property type="protein sequence ID" value="SUB02633.1"/>
    <property type="molecule type" value="Genomic_DNA"/>
</dbReference>
<evidence type="ECO:0000256" key="1">
    <source>
        <dbReference type="ARBA" id="ARBA00022741"/>
    </source>
</evidence>
<evidence type="ECO:0000256" key="3">
    <source>
        <dbReference type="ARBA" id="ARBA00023186"/>
    </source>
</evidence>
<dbReference type="SMART" id="SM00833">
    <property type="entry name" value="CobW_C"/>
    <property type="match status" value="1"/>
</dbReference>
<sequence length="396" mass="44630">MSTDASTASKQIPVTVLTGYLGAGKTTLLNRILSENHGQKYAVIVNEFGEIGIDNDLLVESDEEIFEMNNGCICCTVRGDLIRTVQNLMKRRGSFDAIIVETTGVADPAPVAQTFFMDDDVRAASRLDAVVTVVDARHVLQRLADTSEAEDQIAFADVVLINKTDLVTPEELAAVEARIHKINPYAVRHKTERCSIDIGKVLDRGAFDLDRILTLDPQFLKTGHGHHHHHDHDHDHHHDHECGPDCGHDHHHDHHHDHGHHHHHDHAHDHDHDHDHGHDHVCGPDCDHDHHHHHDHDDPHSVRSISLRAGELDPPVFFSWINRVTQSDGAKILRLKGILAFKDDPQRYVIQGVHMIVEGDHQRDWKDGEPRESRLVFIGRELDFDALKQSFDACAA</sequence>
<comment type="catalytic activity">
    <reaction evidence="6">
        <text>GTP + H2O = GDP + phosphate + H(+)</text>
        <dbReference type="Rhea" id="RHEA:19669"/>
        <dbReference type="ChEBI" id="CHEBI:15377"/>
        <dbReference type="ChEBI" id="CHEBI:15378"/>
        <dbReference type="ChEBI" id="CHEBI:37565"/>
        <dbReference type="ChEBI" id="CHEBI:43474"/>
        <dbReference type="ChEBI" id="CHEBI:58189"/>
    </reaction>
    <physiologicalReaction direction="left-to-right" evidence="6">
        <dbReference type="Rhea" id="RHEA:19670"/>
    </physiologicalReaction>
</comment>
<evidence type="ECO:0000313" key="10">
    <source>
        <dbReference type="Proteomes" id="UP000255000"/>
    </source>
</evidence>
<dbReference type="PANTHER" id="PTHR13748:SF59">
    <property type="entry name" value="COBW C-TERMINAL DOMAIN-CONTAINING PROTEIN"/>
    <property type="match status" value="1"/>
</dbReference>
<dbReference type="PANTHER" id="PTHR13748">
    <property type="entry name" value="COBW-RELATED"/>
    <property type="match status" value="1"/>
</dbReference>
<keyword evidence="2" id="KW-0378">Hydrolase</keyword>
<feature type="region of interest" description="Disordered" evidence="7">
    <location>
        <begin position="222"/>
        <end position="241"/>
    </location>
</feature>